<dbReference type="PROSITE" id="PS00018">
    <property type="entry name" value="EF_HAND_1"/>
    <property type="match status" value="2"/>
</dbReference>
<feature type="domain" description="EF-hand" evidence="6">
    <location>
        <begin position="420"/>
        <end position="455"/>
    </location>
</feature>
<dbReference type="InterPro" id="IPR011992">
    <property type="entry name" value="EF-hand-dom_pair"/>
</dbReference>
<evidence type="ECO:0000313" key="7">
    <source>
        <dbReference type="EMBL" id="CAD9435356.1"/>
    </source>
</evidence>
<dbReference type="SMART" id="SM00054">
    <property type="entry name" value="EFh"/>
    <property type="match status" value="2"/>
</dbReference>
<dbReference type="AlphaFoldDB" id="A0A7S2CTS6"/>
<accession>A0A7S2CTS6</accession>
<feature type="domain" description="EF-hand" evidence="6">
    <location>
        <begin position="384"/>
        <end position="419"/>
    </location>
</feature>
<dbReference type="SUPFAM" id="SSF56112">
    <property type="entry name" value="Protein kinase-like (PK-like)"/>
    <property type="match status" value="1"/>
</dbReference>
<name>A0A7S2CTS6_9STRA</name>
<proteinExistence type="inferred from homology"/>
<dbReference type="CDD" id="cd00051">
    <property type="entry name" value="EFh"/>
    <property type="match status" value="1"/>
</dbReference>
<dbReference type="InterPro" id="IPR002048">
    <property type="entry name" value="EF_hand_dom"/>
</dbReference>
<dbReference type="GO" id="GO:0005509">
    <property type="term" value="F:calcium ion binding"/>
    <property type="evidence" value="ECO:0007669"/>
    <property type="project" value="InterPro"/>
</dbReference>
<evidence type="ECO:0000256" key="1">
    <source>
        <dbReference type="ARBA" id="ARBA00022723"/>
    </source>
</evidence>
<dbReference type="PROSITE" id="PS50222">
    <property type="entry name" value="EF_HAND_2"/>
    <property type="match status" value="2"/>
</dbReference>
<feature type="non-terminal residue" evidence="7">
    <location>
        <position position="624"/>
    </location>
</feature>
<protein>
    <recommendedName>
        <fullName evidence="8">Calmodulin</fullName>
    </recommendedName>
</protein>
<evidence type="ECO:0000256" key="3">
    <source>
        <dbReference type="ARBA" id="ARBA00022837"/>
    </source>
</evidence>
<dbReference type="Gene3D" id="1.10.510.10">
    <property type="entry name" value="Transferase(Phosphotransferase) domain 1"/>
    <property type="match status" value="1"/>
</dbReference>
<evidence type="ECO:0008006" key="8">
    <source>
        <dbReference type="Google" id="ProtNLM"/>
    </source>
</evidence>
<organism evidence="7">
    <name type="scientific">Florenciella parvula</name>
    <dbReference type="NCBI Taxonomy" id="236787"/>
    <lineage>
        <taxon>Eukaryota</taxon>
        <taxon>Sar</taxon>
        <taxon>Stramenopiles</taxon>
        <taxon>Ochrophyta</taxon>
        <taxon>Dictyochophyceae</taxon>
        <taxon>Florenciellales</taxon>
        <taxon>Florenciella</taxon>
    </lineage>
</organism>
<dbReference type="EMBL" id="HBGT01025749">
    <property type="protein sequence ID" value="CAD9435356.1"/>
    <property type="molecule type" value="Transcribed_RNA"/>
</dbReference>
<gene>
    <name evidence="7" type="ORF">FPAR1323_LOCUS13397</name>
</gene>
<keyword evidence="2" id="KW-0677">Repeat</keyword>
<evidence type="ECO:0000256" key="2">
    <source>
        <dbReference type="ARBA" id="ARBA00022737"/>
    </source>
</evidence>
<dbReference type="PROSITE" id="PS50011">
    <property type="entry name" value="PROTEIN_KINASE_DOM"/>
    <property type="match status" value="1"/>
</dbReference>
<evidence type="ECO:0000259" key="6">
    <source>
        <dbReference type="PROSITE" id="PS50222"/>
    </source>
</evidence>
<feature type="domain" description="Protein kinase" evidence="5">
    <location>
        <begin position="4"/>
        <end position="351"/>
    </location>
</feature>
<dbReference type="InterPro" id="IPR039647">
    <property type="entry name" value="EF_hand_pair_protein_CML-like"/>
</dbReference>
<dbReference type="GO" id="GO:0005524">
    <property type="term" value="F:ATP binding"/>
    <property type="evidence" value="ECO:0007669"/>
    <property type="project" value="InterPro"/>
</dbReference>
<reference evidence="7" key="1">
    <citation type="submission" date="2021-01" db="EMBL/GenBank/DDBJ databases">
        <authorList>
            <person name="Corre E."/>
            <person name="Pelletier E."/>
            <person name="Niang G."/>
            <person name="Scheremetjew M."/>
            <person name="Finn R."/>
            <person name="Kale V."/>
            <person name="Holt S."/>
            <person name="Cochrane G."/>
            <person name="Meng A."/>
            <person name="Brown T."/>
            <person name="Cohen L."/>
        </authorList>
    </citation>
    <scope>NUCLEOTIDE SEQUENCE</scope>
    <source>
        <strain evidence="7">RCC1693</strain>
    </source>
</reference>
<keyword evidence="1" id="KW-0479">Metal-binding</keyword>
<comment type="similarity">
    <text evidence="4">Belongs to the protein kinase superfamily. Ser/Thr protein kinase family. CDPK subfamily.</text>
</comment>
<dbReference type="InterPro" id="IPR000719">
    <property type="entry name" value="Prot_kinase_dom"/>
</dbReference>
<evidence type="ECO:0000256" key="4">
    <source>
        <dbReference type="ARBA" id="ARBA00024334"/>
    </source>
</evidence>
<dbReference type="Gene3D" id="1.10.238.10">
    <property type="entry name" value="EF-hand"/>
    <property type="match status" value="1"/>
</dbReference>
<dbReference type="InterPro" id="IPR011009">
    <property type="entry name" value="Kinase-like_dom_sf"/>
</dbReference>
<evidence type="ECO:0000259" key="5">
    <source>
        <dbReference type="PROSITE" id="PS50011"/>
    </source>
</evidence>
<sequence length="624" mass="67009">MRPTLLATALLSGATVHSFKPSLVGRNPLQVRHRHADRVVTVAATEEIEAEAAATPTASSIPNLPGDALVVSSPGKVTWALEKKEFAAIESGGNEDTGPAPGSFAPLLQSFEMKGVYYHAFPNTGDALETSDMPKLLLKDDGETPLPVPVADAVRLTLIRDLLDAVHWLHLQGLPHMGLTGTSVRLYKKSPEGGQRRAFWRLALVGLGAGPQVATRETVFQLNNESWPFNPPETTTGGLIQGNLPGFYAWDAWSVGAVMAMLIGGDNVSPFEAEANLFDGTFSTQAAVGKQIKKTFEDASGFLTTLNAKSGGFLFRNGWLVEVLLGLLKQDPDERMTITSAWEIMSSSAPVPGSKGGNKKELGRFAAKKPEKTIDGSSKKLGPAKVRKLRAAFNAFDTDRSGDIDSEEIVGAMARMGVSITLEQAAALTASVDGNGDGLIDFDEFVIMMQDLPDAKLDSDAPLTANDIFGPRFGSTQGEPFRSLESMISIADKGLCEVVIQDRTDIDYGTALKNYGEIVGFRNRADGDRWDIVVPGLVDQLPTDSRHRLSAVLGVIMLKGGNHKLVVALGGSKPDPEKVSQDVKGFIEEYAKSHPEMNKSRMRYMQLDDPYSPAGSVTTDALSI</sequence>
<keyword evidence="3" id="KW-0106">Calcium</keyword>
<dbReference type="SUPFAM" id="SSF47473">
    <property type="entry name" value="EF-hand"/>
    <property type="match status" value="1"/>
</dbReference>
<dbReference type="GO" id="GO:0004672">
    <property type="term" value="F:protein kinase activity"/>
    <property type="evidence" value="ECO:0007669"/>
    <property type="project" value="InterPro"/>
</dbReference>
<dbReference type="PANTHER" id="PTHR10891">
    <property type="entry name" value="EF-HAND CALCIUM-BINDING DOMAIN CONTAINING PROTEIN"/>
    <property type="match status" value="1"/>
</dbReference>
<dbReference type="InterPro" id="IPR018247">
    <property type="entry name" value="EF_Hand_1_Ca_BS"/>
</dbReference>
<dbReference type="Pfam" id="PF13499">
    <property type="entry name" value="EF-hand_7"/>
    <property type="match status" value="1"/>
</dbReference>